<feature type="transmembrane region" description="Helical" evidence="13">
    <location>
        <begin position="404"/>
        <end position="424"/>
    </location>
</feature>
<organism evidence="14">
    <name type="scientific">Mantoniella antarctica</name>
    <dbReference type="NCBI Taxonomy" id="81844"/>
    <lineage>
        <taxon>Eukaryota</taxon>
        <taxon>Viridiplantae</taxon>
        <taxon>Chlorophyta</taxon>
        <taxon>Mamiellophyceae</taxon>
        <taxon>Mamiellales</taxon>
        <taxon>Mamiellaceae</taxon>
        <taxon>Mantoniella</taxon>
    </lineage>
</organism>
<feature type="region of interest" description="Disordered" evidence="12">
    <location>
        <begin position="1"/>
        <end position="36"/>
    </location>
</feature>
<evidence type="ECO:0000256" key="11">
    <source>
        <dbReference type="ARBA" id="ARBA00045497"/>
    </source>
</evidence>
<evidence type="ECO:0000256" key="1">
    <source>
        <dbReference type="ARBA" id="ARBA00004651"/>
    </source>
</evidence>
<evidence type="ECO:0000256" key="8">
    <source>
        <dbReference type="ARBA" id="ARBA00023065"/>
    </source>
</evidence>
<dbReference type="Gene3D" id="1.20.58.340">
    <property type="entry name" value="Magnesium transport protein CorA, transmembrane region"/>
    <property type="match status" value="2"/>
</dbReference>
<dbReference type="GO" id="GO:0050897">
    <property type="term" value="F:cobalt ion binding"/>
    <property type="evidence" value="ECO:0007669"/>
    <property type="project" value="TreeGrafter"/>
</dbReference>
<evidence type="ECO:0000256" key="13">
    <source>
        <dbReference type="SAM" id="Phobius"/>
    </source>
</evidence>
<keyword evidence="8" id="KW-0406">Ion transport</keyword>
<feature type="compositionally biased region" description="Basic and acidic residues" evidence="12">
    <location>
        <begin position="10"/>
        <end position="24"/>
    </location>
</feature>
<protein>
    <recommendedName>
        <fullName evidence="15">Magnesium transporter</fullName>
    </recommendedName>
</protein>
<comment type="similarity">
    <text evidence="2">Belongs to the CorA metal ion transporter (MIT) (TC 1.A.35) family.</text>
</comment>
<dbReference type="PANTHER" id="PTHR46494">
    <property type="entry name" value="CORA FAMILY METAL ION TRANSPORTER (EUROFUNG)"/>
    <property type="match status" value="1"/>
</dbReference>
<evidence type="ECO:0008006" key="15">
    <source>
        <dbReference type="Google" id="ProtNLM"/>
    </source>
</evidence>
<dbReference type="EMBL" id="HBFC01036427">
    <property type="protein sequence ID" value="CAD8722447.1"/>
    <property type="molecule type" value="Transcribed_RNA"/>
</dbReference>
<name>A0A7S0XHD9_9CHLO</name>
<accession>A0A7S0XHD9</accession>
<feature type="compositionally biased region" description="Polar residues" evidence="12">
    <location>
        <begin position="486"/>
        <end position="513"/>
    </location>
</feature>
<keyword evidence="7 13" id="KW-1133">Transmembrane helix</keyword>
<dbReference type="SUPFAM" id="SSF144083">
    <property type="entry name" value="Magnesium transport protein CorA, transmembrane region"/>
    <property type="match status" value="1"/>
</dbReference>
<evidence type="ECO:0000256" key="12">
    <source>
        <dbReference type="SAM" id="MobiDB-lite"/>
    </source>
</evidence>
<dbReference type="Gene3D" id="3.30.460.20">
    <property type="entry name" value="CorA soluble domain-like"/>
    <property type="match status" value="1"/>
</dbReference>
<dbReference type="FunFam" id="1.20.58.340:FF:000004">
    <property type="entry name" value="Magnesium transport protein CorA"/>
    <property type="match status" value="1"/>
</dbReference>
<evidence type="ECO:0000313" key="14">
    <source>
        <dbReference type="EMBL" id="CAD8722447.1"/>
    </source>
</evidence>
<dbReference type="GO" id="GO:0005886">
    <property type="term" value="C:plasma membrane"/>
    <property type="evidence" value="ECO:0007669"/>
    <property type="project" value="UniProtKB-SubCell"/>
</dbReference>
<evidence type="ECO:0000256" key="10">
    <source>
        <dbReference type="ARBA" id="ARBA00034269"/>
    </source>
</evidence>
<evidence type="ECO:0000256" key="5">
    <source>
        <dbReference type="ARBA" id="ARBA00022692"/>
    </source>
</evidence>
<evidence type="ECO:0000256" key="2">
    <source>
        <dbReference type="ARBA" id="ARBA00009765"/>
    </source>
</evidence>
<evidence type="ECO:0000256" key="9">
    <source>
        <dbReference type="ARBA" id="ARBA00023136"/>
    </source>
</evidence>
<keyword evidence="6" id="KW-0460">Magnesium</keyword>
<keyword evidence="4" id="KW-1003">Cell membrane</keyword>
<dbReference type="SUPFAM" id="SSF143865">
    <property type="entry name" value="CorA soluble domain-like"/>
    <property type="match status" value="1"/>
</dbReference>
<comment type="subcellular location">
    <subcellularLocation>
        <location evidence="1">Cell membrane</location>
        <topology evidence="1">Multi-pass membrane protein</topology>
    </subcellularLocation>
</comment>
<keyword evidence="5 13" id="KW-0812">Transmembrane</keyword>
<evidence type="ECO:0000256" key="6">
    <source>
        <dbReference type="ARBA" id="ARBA00022842"/>
    </source>
</evidence>
<dbReference type="InterPro" id="IPR002523">
    <property type="entry name" value="MgTranspt_CorA/ZnTranspt_ZntB"/>
</dbReference>
<dbReference type="GO" id="GO:0000287">
    <property type="term" value="F:magnesium ion binding"/>
    <property type="evidence" value="ECO:0007669"/>
    <property type="project" value="TreeGrafter"/>
</dbReference>
<comment type="function">
    <text evidence="11">Mediates influx of magnesium ions. Alternates between open and closed states. Activated by low cytoplasmic Mg(2+) levels. Inactive when cytoplasmic Mg(2+) levels are high.</text>
</comment>
<feature type="region of interest" description="Disordered" evidence="12">
    <location>
        <begin position="477"/>
        <end position="513"/>
    </location>
</feature>
<dbReference type="InterPro" id="IPR045861">
    <property type="entry name" value="CorA_cytoplasmic_dom"/>
</dbReference>
<keyword evidence="9 13" id="KW-0472">Membrane</keyword>
<feature type="transmembrane region" description="Helical" evidence="13">
    <location>
        <begin position="370"/>
        <end position="392"/>
    </location>
</feature>
<evidence type="ECO:0000256" key="3">
    <source>
        <dbReference type="ARBA" id="ARBA00022448"/>
    </source>
</evidence>
<dbReference type="AlphaFoldDB" id="A0A7S0XHD9"/>
<dbReference type="PANTHER" id="PTHR46494:SF1">
    <property type="entry name" value="CORA FAMILY METAL ION TRANSPORTER (EUROFUNG)"/>
    <property type="match status" value="1"/>
</dbReference>
<reference evidence="14" key="1">
    <citation type="submission" date="2021-01" db="EMBL/GenBank/DDBJ databases">
        <authorList>
            <person name="Corre E."/>
            <person name="Pelletier E."/>
            <person name="Niang G."/>
            <person name="Scheremetjew M."/>
            <person name="Finn R."/>
            <person name="Kale V."/>
            <person name="Holt S."/>
            <person name="Cochrane G."/>
            <person name="Meng A."/>
            <person name="Brown T."/>
            <person name="Cohen L."/>
        </authorList>
    </citation>
    <scope>NUCLEOTIDE SEQUENCE</scope>
    <source>
        <strain evidence="14">SL-175</strain>
    </source>
</reference>
<dbReference type="GO" id="GO:0015087">
    <property type="term" value="F:cobalt ion transmembrane transporter activity"/>
    <property type="evidence" value="ECO:0007669"/>
    <property type="project" value="TreeGrafter"/>
</dbReference>
<dbReference type="Pfam" id="PF01544">
    <property type="entry name" value="CorA"/>
    <property type="match status" value="1"/>
</dbReference>
<comment type="catalytic activity">
    <reaction evidence="10">
        <text>Mg(2+)(in) = Mg(2+)(out)</text>
        <dbReference type="Rhea" id="RHEA:29827"/>
        <dbReference type="ChEBI" id="CHEBI:18420"/>
    </reaction>
</comment>
<dbReference type="InterPro" id="IPR045863">
    <property type="entry name" value="CorA_TM1_TM2"/>
</dbReference>
<dbReference type="GO" id="GO:0015095">
    <property type="term" value="F:magnesium ion transmembrane transporter activity"/>
    <property type="evidence" value="ECO:0007669"/>
    <property type="project" value="TreeGrafter"/>
</dbReference>
<evidence type="ECO:0000256" key="4">
    <source>
        <dbReference type="ARBA" id="ARBA00022475"/>
    </source>
</evidence>
<sequence>MVDLGTPSRDSSEEAEVSRASEKSRRNRHAETVSAVEQKGETFKSLTASYFENKHQDVGEVMVPVVTYTEYSTSADVVPGRVVEPASIEEVLELVAEVAYRPPPVDTVAWFHIEGINEHLLREIMKLLKLRGAVVGDLSSEHQSGGKSKKAKVDTVRMIQLRHTEPTLRWFGTHLYLSMQMLDRENIEDDIPVVSDQQVSFIYVPNRRMVVSICEEVGSESDFNLLRETLVNGVSTCNHQSSDATMLLAVLADKILDDAFPFAEEMGDYLELLSHAMIQKPGTEYSTAADKIRMQLWRMRRFALRLRRLAETYMEDSLQVFQNARFREYIQVVDKQSVSLEEHCAMYIDRCRNVLERIEAHQNKKTNDTLLVLTILTALMLPVQFLTGVWGMNFSVMPELEMDYGYFLFWALVPTLSGFTYWYMRHKGMVTTQMDDTVGSLLPKKMLQSIVKKFKATHHDGGVGMRNLMHIPMTMKGKPKRRMSAAATSRRVTPNLSRASLSTPASLGNAGQV</sequence>
<proteinExistence type="inferred from homology"/>
<gene>
    <name evidence="14" type="ORF">MANT1106_LOCUS21662</name>
</gene>
<evidence type="ECO:0000256" key="7">
    <source>
        <dbReference type="ARBA" id="ARBA00022989"/>
    </source>
</evidence>
<keyword evidence="3" id="KW-0813">Transport</keyword>